<sequence length="36" mass="4649">MLSVREGELRRINFEKELWFELIFFRKKRYLFENNP</sequence>
<evidence type="ECO:0000313" key="2">
    <source>
        <dbReference type="Proteomes" id="UP000204551"/>
    </source>
</evidence>
<reference evidence="1 2" key="1">
    <citation type="submission" date="2017-07" db="EMBL/GenBank/DDBJ databases">
        <title>Genome Sequence of Arenibacter algicola Strain SMS7 Isolated from a culture of the Diatom Skeletonema marinoi.</title>
        <authorList>
            <person name="Topel M."/>
            <person name="Pinder M.I.M."/>
            <person name="Johansson O.N."/>
            <person name="Kourtchenko O."/>
            <person name="Godhe A."/>
            <person name="Clarke A.K."/>
        </authorList>
    </citation>
    <scope>NUCLEOTIDE SEQUENCE [LARGE SCALE GENOMIC DNA]</scope>
    <source>
        <strain evidence="1 2">SMS7</strain>
    </source>
</reference>
<dbReference type="EMBL" id="CP022515">
    <property type="protein sequence ID" value="ASO08151.1"/>
    <property type="molecule type" value="Genomic_DNA"/>
</dbReference>
<gene>
    <name evidence="1" type="ORF">AREALGSMS7_04765</name>
</gene>
<dbReference type="KEGG" id="aalg:AREALGSMS7_04765"/>
<evidence type="ECO:0000313" key="1">
    <source>
        <dbReference type="EMBL" id="ASO08151.1"/>
    </source>
</evidence>
<organism evidence="1 2">
    <name type="scientific">Arenibacter algicola</name>
    <dbReference type="NCBI Taxonomy" id="616991"/>
    <lineage>
        <taxon>Bacteria</taxon>
        <taxon>Pseudomonadati</taxon>
        <taxon>Bacteroidota</taxon>
        <taxon>Flavobacteriia</taxon>
        <taxon>Flavobacteriales</taxon>
        <taxon>Flavobacteriaceae</taxon>
        <taxon>Arenibacter</taxon>
    </lineage>
</organism>
<accession>A0A221V4X6</accession>
<dbReference type="AlphaFoldDB" id="A0A221V4X6"/>
<name>A0A221V4X6_9FLAO</name>
<dbReference type="Proteomes" id="UP000204551">
    <property type="component" value="Chromosome"/>
</dbReference>
<protein>
    <submittedName>
        <fullName evidence="1">Uncharacterized protein</fullName>
    </submittedName>
</protein>
<proteinExistence type="predicted"/>